<dbReference type="Proteomes" id="UP000023152">
    <property type="component" value="Unassembled WGS sequence"/>
</dbReference>
<comment type="caution">
    <text evidence="2">The sequence shown here is derived from an EMBL/GenBank/DDBJ whole genome shotgun (WGS) entry which is preliminary data.</text>
</comment>
<protein>
    <recommendedName>
        <fullName evidence="1">C2H2-type domain-containing protein</fullName>
    </recommendedName>
</protein>
<accession>X6MJQ1</accession>
<dbReference type="SMART" id="SM00355">
    <property type="entry name" value="ZnF_C2H2"/>
    <property type="match status" value="3"/>
</dbReference>
<sequence>ECDNAERVAPKTNNLSSYWAETCCRLCNQTFKGGGLHSHWRSKHIHVCNDFALYKMEMTFETETNDTNLINSNNNSHSKWNEDEVEIGVFACSVCQRFWATLKSMQSHVNSYHSVSQQQFVECPLCAQQILGRSQLSKHLSKHFQAKDISGKQLKHWRCTFGLPKKCNAAKHRRASQSVLTGNNASVARHIYKKDKRKTVYKSKANQHD</sequence>
<evidence type="ECO:0000313" key="2">
    <source>
        <dbReference type="EMBL" id="ETO13290.1"/>
    </source>
</evidence>
<dbReference type="EMBL" id="ASPP01020694">
    <property type="protein sequence ID" value="ETO13290.1"/>
    <property type="molecule type" value="Genomic_DNA"/>
</dbReference>
<keyword evidence="3" id="KW-1185">Reference proteome</keyword>
<dbReference type="PROSITE" id="PS00028">
    <property type="entry name" value="ZINC_FINGER_C2H2_1"/>
    <property type="match status" value="2"/>
</dbReference>
<reference evidence="2 3" key="1">
    <citation type="journal article" date="2013" name="Curr. Biol.">
        <title>The Genome of the Foraminiferan Reticulomyxa filosa.</title>
        <authorList>
            <person name="Glockner G."/>
            <person name="Hulsmann N."/>
            <person name="Schleicher M."/>
            <person name="Noegel A.A."/>
            <person name="Eichinger L."/>
            <person name="Gallinger C."/>
            <person name="Pawlowski J."/>
            <person name="Sierra R."/>
            <person name="Euteneuer U."/>
            <person name="Pillet L."/>
            <person name="Moustafa A."/>
            <person name="Platzer M."/>
            <person name="Groth M."/>
            <person name="Szafranski K."/>
            <person name="Schliwa M."/>
        </authorList>
    </citation>
    <scope>NUCLEOTIDE SEQUENCE [LARGE SCALE GENOMIC DNA]</scope>
</reference>
<feature type="non-terminal residue" evidence="2">
    <location>
        <position position="1"/>
    </location>
</feature>
<dbReference type="AlphaFoldDB" id="X6MJQ1"/>
<dbReference type="Gene3D" id="3.30.160.60">
    <property type="entry name" value="Classic Zinc Finger"/>
    <property type="match status" value="1"/>
</dbReference>
<feature type="non-terminal residue" evidence="2">
    <location>
        <position position="209"/>
    </location>
</feature>
<feature type="domain" description="C2H2-type" evidence="1">
    <location>
        <begin position="123"/>
        <end position="143"/>
    </location>
</feature>
<feature type="domain" description="C2H2-type" evidence="1">
    <location>
        <begin position="92"/>
        <end position="113"/>
    </location>
</feature>
<name>X6MJQ1_RETFI</name>
<organism evidence="2 3">
    <name type="scientific">Reticulomyxa filosa</name>
    <dbReference type="NCBI Taxonomy" id="46433"/>
    <lineage>
        <taxon>Eukaryota</taxon>
        <taxon>Sar</taxon>
        <taxon>Rhizaria</taxon>
        <taxon>Retaria</taxon>
        <taxon>Foraminifera</taxon>
        <taxon>Monothalamids</taxon>
        <taxon>Reticulomyxidae</taxon>
        <taxon>Reticulomyxa</taxon>
    </lineage>
</organism>
<proteinExistence type="predicted"/>
<dbReference type="OrthoDB" id="6417226at2759"/>
<dbReference type="InterPro" id="IPR013087">
    <property type="entry name" value="Znf_C2H2_type"/>
</dbReference>
<gene>
    <name evidence="2" type="ORF">RFI_24085</name>
</gene>
<evidence type="ECO:0000313" key="3">
    <source>
        <dbReference type="Proteomes" id="UP000023152"/>
    </source>
</evidence>
<evidence type="ECO:0000259" key="1">
    <source>
        <dbReference type="PROSITE" id="PS00028"/>
    </source>
</evidence>